<feature type="region of interest" description="Disordered" evidence="1">
    <location>
        <begin position="224"/>
        <end position="263"/>
    </location>
</feature>
<dbReference type="Proteomes" id="UP000762676">
    <property type="component" value="Unassembled WGS sequence"/>
</dbReference>
<feature type="compositionally biased region" description="Polar residues" evidence="1">
    <location>
        <begin position="155"/>
        <end position="166"/>
    </location>
</feature>
<comment type="caution">
    <text evidence="2">The sequence shown here is derived from an EMBL/GenBank/DDBJ whole genome shotgun (WGS) entry which is preliminary data.</text>
</comment>
<sequence>MNGGASDPWAKKPTLRDKPKPATIERRSSKKFCELCLISGIKSPIQLFQLNDEEALLMCKNEDCTYMPSSNWGDLVVRRHISQLSQNSSRKNRPSSSSSASSSLKNAISVHSAPQRLQSSVKSPSKSSTPCLLVKPHSTTTAKSLTHHSEERVISSPTPSIDSTVSDEPERKTLVPIAPFLCRHAHSFAAFETKSIEGNRHQEESLSRRENFTQWNLNKIGARGLKRRGSSLDSDSLSSCSSSLDSRPVSPVEHSVKPVGWQTSSNQTKKVILSATAVSKLREGSWKLKLVKDSEGRTTQVKFVTLEPQTQGTRSLVPITPESKNQTNHQLNSSTELKHQFTSHSQELNLYNQLVTSGASSRPVLESHSAGSKNSSNISVQAHINAINEHLAALCDAANLNGLALPLELSNLIPQTCNNSAALLQSSPESSRETPSIVSTDSEFSTASNCGVLPKDTTESALPFDDTGLHEFFIDNTPAQF</sequence>
<gene>
    <name evidence="2" type="ORF">ElyMa_002889500</name>
</gene>
<feature type="compositionally biased region" description="Polar residues" evidence="1">
    <location>
        <begin position="424"/>
        <end position="449"/>
    </location>
</feature>
<accession>A0AAV4I3F1</accession>
<feature type="compositionally biased region" description="Low complexity" evidence="1">
    <location>
        <begin position="119"/>
        <end position="128"/>
    </location>
</feature>
<feature type="compositionally biased region" description="Basic and acidic residues" evidence="1">
    <location>
        <begin position="14"/>
        <end position="23"/>
    </location>
</feature>
<keyword evidence="3" id="KW-1185">Reference proteome</keyword>
<feature type="region of interest" description="Disordered" evidence="1">
    <location>
        <begin position="311"/>
        <end position="339"/>
    </location>
</feature>
<feature type="region of interest" description="Disordered" evidence="1">
    <location>
        <begin position="424"/>
        <end position="451"/>
    </location>
</feature>
<name>A0AAV4I3F1_9GAST</name>
<dbReference type="AlphaFoldDB" id="A0AAV4I3F1"/>
<proteinExistence type="predicted"/>
<dbReference type="EMBL" id="BMAT01005985">
    <property type="protein sequence ID" value="GFS03537.1"/>
    <property type="molecule type" value="Genomic_DNA"/>
</dbReference>
<reference evidence="2 3" key="1">
    <citation type="journal article" date="2021" name="Elife">
        <title>Chloroplast acquisition without the gene transfer in kleptoplastic sea slugs, Plakobranchus ocellatus.</title>
        <authorList>
            <person name="Maeda T."/>
            <person name="Takahashi S."/>
            <person name="Yoshida T."/>
            <person name="Shimamura S."/>
            <person name="Takaki Y."/>
            <person name="Nagai Y."/>
            <person name="Toyoda A."/>
            <person name="Suzuki Y."/>
            <person name="Arimoto A."/>
            <person name="Ishii H."/>
            <person name="Satoh N."/>
            <person name="Nishiyama T."/>
            <person name="Hasebe M."/>
            <person name="Maruyama T."/>
            <person name="Minagawa J."/>
            <person name="Obokata J."/>
            <person name="Shigenobu S."/>
        </authorList>
    </citation>
    <scope>NUCLEOTIDE SEQUENCE [LARGE SCALE GENOMIC DNA]</scope>
</reference>
<evidence type="ECO:0000313" key="3">
    <source>
        <dbReference type="Proteomes" id="UP000762676"/>
    </source>
</evidence>
<feature type="region of interest" description="Disordered" evidence="1">
    <location>
        <begin position="1"/>
        <end position="23"/>
    </location>
</feature>
<feature type="compositionally biased region" description="Low complexity" evidence="1">
    <location>
        <begin position="85"/>
        <end position="109"/>
    </location>
</feature>
<evidence type="ECO:0000256" key="1">
    <source>
        <dbReference type="SAM" id="MobiDB-lite"/>
    </source>
</evidence>
<protein>
    <submittedName>
        <fullName evidence="2">Uncharacterized protein</fullName>
    </submittedName>
</protein>
<feature type="compositionally biased region" description="Low complexity" evidence="1">
    <location>
        <begin position="231"/>
        <end position="246"/>
    </location>
</feature>
<organism evidence="2 3">
    <name type="scientific">Elysia marginata</name>
    <dbReference type="NCBI Taxonomy" id="1093978"/>
    <lineage>
        <taxon>Eukaryota</taxon>
        <taxon>Metazoa</taxon>
        <taxon>Spiralia</taxon>
        <taxon>Lophotrochozoa</taxon>
        <taxon>Mollusca</taxon>
        <taxon>Gastropoda</taxon>
        <taxon>Heterobranchia</taxon>
        <taxon>Euthyneura</taxon>
        <taxon>Panpulmonata</taxon>
        <taxon>Sacoglossa</taxon>
        <taxon>Placobranchoidea</taxon>
        <taxon>Plakobranchidae</taxon>
        <taxon>Elysia</taxon>
    </lineage>
</organism>
<feature type="region of interest" description="Disordered" evidence="1">
    <location>
        <begin position="83"/>
        <end position="168"/>
    </location>
</feature>
<evidence type="ECO:0000313" key="2">
    <source>
        <dbReference type="EMBL" id="GFS03537.1"/>
    </source>
</evidence>
<feature type="compositionally biased region" description="Polar residues" evidence="1">
    <location>
        <begin position="322"/>
        <end position="339"/>
    </location>
</feature>